<dbReference type="EMBL" id="JACIEH010000006">
    <property type="protein sequence ID" value="MBB4101451.1"/>
    <property type="molecule type" value="Genomic_DNA"/>
</dbReference>
<evidence type="ECO:0008006" key="3">
    <source>
        <dbReference type="Google" id="ProtNLM"/>
    </source>
</evidence>
<dbReference type="AlphaFoldDB" id="A0A7W6P035"/>
<dbReference type="RefSeq" id="WP_184000808.1">
    <property type="nucleotide sequence ID" value="NZ_JACIEH010000006.1"/>
</dbReference>
<evidence type="ECO:0000313" key="1">
    <source>
        <dbReference type="EMBL" id="MBB4101451.1"/>
    </source>
</evidence>
<proteinExistence type="predicted"/>
<dbReference type="Pfam" id="PF17963">
    <property type="entry name" value="Big_9"/>
    <property type="match status" value="1"/>
</dbReference>
<gene>
    <name evidence="1" type="ORF">GGR46_005043</name>
</gene>
<organism evidence="1 2">
    <name type="scientific">Sphingomonas kyeonggiensis</name>
    <dbReference type="NCBI Taxonomy" id="1268553"/>
    <lineage>
        <taxon>Bacteria</taxon>
        <taxon>Pseudomonadati</taxon>
        <taxon>Pseudomonadota</taxon>
        <taxon>Alphaproteobacteria</taxon>
        <taxon>Sphingomonadales</taxon>
        <taxon>Sphingomonadaceae</taxon>
        <taxon>Sphingomonas</taxon>
    </lineage>
</organism>
<dbReference type="Proteomes" id="UP000557392">
    <property type="component" value="Unassembled WGS sequence"/>
</dbReference>
<reference evidence="1 2" key="1">
    <citation type="submission" date="2020-08" db="EMBL/GenBank/DDBJ databases">
        <title>Genomic Encyclopedia of Type Strains, Phase IV (KMG-IV): sequencing the most valuable type-strain genomes for metagenomic binning, comparative biology and taxonomic classification.</title>
        <authorList>
            <person name="Goeker M."/>
        </authorList>
    </citation>
    <scope>NUCLEOTIDE SEQUENCE [LARGE SCALE GENOMIC DNA]</scope>
    <source>
        <strain evidence="1 2">DSM 101806</strain>
    </source>
</reference>
<evidence type="ECO:0000313" key="2">
    <source>
        <dbReference type="Proteomes" id="UP000557392"/>
    </source>
</evidence>
<accession>A0A7W6P035</accession>
<sequence length="122" mass="12790">MPMLHVLSSIYLAAAGIAEPAPVFLFNSNPVAVDDTASVQCLTIQSINVLANDYDSDGDPLTVTSVDWQTGNHGYAEVDGNMISYSADSVGTDEIYYSVSDGNGGTATAKLTVTITGRHCNL</sequence>
<dbReference type="Gene3D" id="2.60.40.2810">
    <property type="match status" value="1"/>
</dbReference>
<name>A0A7W6P035_9SPHN</name>
<keyword evidence="2" id="KW-1185">Reference proteome</keyword>
<comment type="caution">
    <text evidence="1">The sequence shown here is derived from an EMBL/GenBank/DDBJ whole genome shotgun (WGS) entry which is preliminary data.</text>
</comment>
<protein>
    <recommendedName>
        <fullName evidence="3">Cadherin-like domain-containing protein</fullName>
    </recommendedName>
</protein>